<keyword evidence="9" id="KW-0648">Protein biosynthesis</keyword>
<accession>A0A381UKF1</accession>
<dbReference type="GO" id="GO:0005737">
    <property type="term" value="C:cytoplasm"/>
    <property type="evidence" value="ECO:0007669"/>
    <property type="project" value="UniProtKB-SubCell"/>
</dbReference>
<evidence type="ECO:0000256" key="10">
    <source>
        <dbReference type="ARBA" id="ARBA00023146"/>
    </source>
</evidence>
<feature type="domain" description="Arginyl tRNA synthetase N-terminal" evidence="13">
    <location>
        <begin position="8"/>
        <end position="90"/>
    </location>
</feature>
<evidence type="ECO:0000256" key="8">
    <source>
        <dbReference type="ARBA" id="ARBA00022840"/>
    </source>
</evidence>
<dbReference type="InterPro" id="IPR008909">
    <property type="entry name" value="DALR_anticod-bd"/>
</dbReference>
<dbReference type="Gene3D" id="3.40.50.620">
    <property type="entry name" value="HUPs"/>
    <property type="match status" value="1"/>
</dbReference>
<comment type="similarity">
    <text evidence="2">Belongs to the class-I aminoacyl-tRNA synthetase family.</text>
</comment>
<dbReference type="PANTHER" id="PTHR11956">
    <property type="entry name" value="ARGINYL-TRNA SYNTHETASE"/>
    <property type="match status" value="1"/>
</dbReference>
<dbReference type="FunFam" id="1.10.730.10:FF:000008">
    <property type="entry name" value="Arginine--tRNA ligase"/>
    <property type="match status" value="1"/>
</dbReference>
<dbReference type="InterPro" id="IPR036695">
    <property type="entry name" value="Arg-tRNA-synth_N_sf"/>
</dbReference>
<keyword evidence="6" id="KW-0436">Ligase</keyword>
<dbReference type="PANTHER" id="PTHR11956:SF5">
    <property type="entry name" value="ARGININE--TRNA LIGASE, CYTOPLASMIC"/>
    <property type="match status" value="1"/>
</dbReference>
<dbReference type="CDD" id="cd00671">
    <property type="entry name" value="ArgRS_core"/>
    <property type="match status" value="1"/>
</dbReference>
<dbReference type="GO" id="GO:0006420">
    <property type="term" value="P:arginyl-tRNA aminoacylation"/>
    <property type="evidence" value="ECO:0007669"/>
    <property type="project" value="InterPro"/>
</dbReference>
<dbReference type="InterPro" id="IPR035684">
    <property type="entry name" value="ArgRS_core"/>
</dbReference>
<dbReference type="Pfam" id="PF05746">
    <property type="entry name" value="DALR_1"/>
    <property type="match status" value="1"/>
</dbReference>
<dbReference type="Gene3D" id="3.30.1360.70">
    <property type="entry name" value="Arginyl tRNA synthetase N-terminal domain"/>
    <property type="match status" value="1"/>
</dbReference>
<evidence type="ECO:0000256" key="9">
    <source>
        <dbReference type="ARBA" id="ARBA00022917"/>
    </source>
</evidence>
<dbReference type="SUPFAM" id="SSF55190">
    <property type="entry name" value="Arginyl-tRNA synthetase (ArgRS), N-terminal 'additional' domain"/>
    <property type="match status" value="1"/>
</dbReference>
<dbReference type="Pfam" id="PF03485">
    <property type="entry name" value="Arg_tRNA_synt_N"/>
    <property type="match status" value="1"/>
</dbReference>
<dbReference type="SUPFAM" id="SSF52374">
    <property type="entry name" value="Nucleotidylyl transferase"/>
    <property type="match status" value="1"/>
</dbReference>
<comment type="subcellular location">
    <subcellularLocation>
        <location evidence="1">Cytoplasm</location>
    </subcellularLocation>
</comment>
<dbReference type="GO" id="GO:0004814">
    <property type="term" value="F:arginine-tRNA ligase activity"/>
    <property type="evidence" value="ECO:0007669"/>
    <property type="project" value="UniProtKB-EC"/>
</dbReference>
<comment type="subunit">
    <text evidence="3">Monomer.</text>
</comment>
<evidence type="ECO:0000256" key="11">
    <source>
        <dbReference type="ARBA" id="ARBA00049339"/>
    </source>
</evidence>
<dbReference type="NCBIfam" id="TIGR00456">
    <property type="entry name" value="argS"/>
    <property type="match status" value="1"/>
</dbReference>
<keyword evidence="8" id="KW-0067">ATP-binding</keyword>
<keyword evidence="10" id="KW-0030">Aminoacyl-tRNA synthetase</keyword>
<evidence type="ECO:0000256" key="1">
    <source>
        <dbReference type="ARBA" id="ARBA00004496"/>
    </source>
</evidence>
<evidence type="ECO:0000256" key="6">
    <source>
        <dbReference type="ARBA" id="ARBA00022598"/>
    </source>
</evidence>
<organism evidence="14">
    <name type="scientific">marine metagenome</name>
    <dbReference type="NCBI Taxonomy" id="408172"/>
    <lineage>
        <taxon>unclassified sequences</taxon>
        <taxon>metagenomes</taxon>
        <taxon>ecological metagenomes</taxon>
    </lineage>
</organism>
<dbReference type="InterPro" id="IPR005148">
    <property type="entry name" value="Arg-tRNA-synth_N"/>
</dbReference>
<evidence type="ECO:0000256" key="5">
    <source>
        <dbReference type="ARBA" id="ARBA00022490"/>
    </source>
</evidence>
<evidence type="ECO:0000259" key="13">
    <source>
        <dbReference type="SMART" id="SM01016"/>
    </source>
</evidence>
<dbReference type="HAMAP" id="MF_00123">
    <property type="entry name" value="Arg_tRNA_synth"/>
    <property type="match status" value="1"/>
</dbReference>
<dbReference type="SUPFAM" id="SSF47323">
    <property type="entry name" value="Anticodon-binding domain of a subclass of class I aminoacyl-tRNA synthetases"/>
    <property type="match status" value="1"/>
</dbReference>
<evidence type="ECO:0000256" key="2">
    <source>
        <dbReference type="ARBA" id="ARBA00005594"/>
    </source>
</evidence>
<sequence>MSIVDVKRHIHECLSKALSSLGLETNSVRLDPSKMSELGDISSGVALSLAKSAKKPPMELAEAIQSQLKLSEDICSAVTVSKPGFLNFRIATDYLQNQLTEIVSASGDYGKSGSGKNQRALVEFVSANPTGPLTVGHGRQAVLGDVVARILEWNGYAVEREYYYNDAGRQMRLLGESVRARYLEITGEKGEFPEGGYEGEYIRDIAQKIYDVKEETLKDETEVTAFRDAAEEKIFADIRSTVEQLGIHFDSFVNEQRFYDEGSIDEVVSLLREKGLVYDKEGAVWLKTTEFGKEDDTVLIKSSGEPTYRLPDTAYHRDKVERGYDLIVDIFGADHKDTYPDVIAAIGALGYKTDQIRVLIHQFVSLLRNGKKVKMSTRKATFVTLDELMEMVGVDVVRYFFIMRNRQSHLNFDIGLAEKESDENPVYYLQYAHARICNILKYAEEMGAKSGGEPDLTLIKKDEELSLIKSLIHFPETVMNALENLEPQTVAGYLQWTATEFHKFYSEHRVVTDDKELTTARLFLVSAVRTVLANGLEILGISQPEKM</sequence>
<evidence type="ECO:0000259" key="12">
    <source>
        <dbReference type="SMART" id="SM00836"/>
    </source>
</evidence>
<dbReference type="SMART" id="SM01016">
    <property type="entry name" value="Arg_tRNA_synt_N"/>
    <property type="match status" value="1"/>
</dbReference>
<dbReference type="GO" id="GO:0005524">
    <property type="term" value="F:ATP binding"/>
    <property type="evidence" value="ECO:0007669"/>
    <property type="project" value="UniProtKB-KW"/>
</dbReference>
<dbReference type="AlphaFoldDB" id="A0A381UKF1"/>
<keyword evidence="7" id="KW-0547">Nucleotide-binding</keyword>
<dbReference type="InterPro" id="IPR014729">
    <property type="entry name" value="Rossmann-like_a/b/a_fold"/>
</dbReference>
<dbReference type="Pfam" id="PF00750">
    <property type="entry name" value="tRNA-synt_1d"/>
    <property type="match status" value="1"/>
</dbReference>
<proteinExistence type="inferred from homology"/>
<reference evidence="14" key="1">
    <citation type="submission" date="2018-05" db="EMBL/GenBank/DDBJ databases">
        <authorList>
            <person name="Lanie J.A."/>
            <person name="Ng W.-L."/>
            <person name="Kazmierczak K.M."/>
            <person name="Andrzejewski T.M."/>
            <person name="Davidsen T.M."/>
            <person name="Wayne K.J."/>
            <person name="Tettelin H."/>
            <person name="Glass J.I."/>
            <person name="Rusch D."/>
            <person name="Podicherti R."/>
            <person name="Tsui H.-C.T."/>
            <person name="Winkler M.E."/>
        </authorList>
    </citation>
    <scope>NUCLEOTIDE SEQUENCE</scope>
</reference>
<dbReference type="PROSITE" id="PS00178">
    <property type="entry name" value="AA_TRNA_LIGASE_I"/>
    <property type="match status" value="1"/>
</dbReference>
<evidence type="ECO:0000256" key="7">
    <source>
        <dbReference type="ARBA" id="ARBA00022741"/>
    </source>
</evidence>
<dbReference type="InterPro" id="IPR001278">
    <property type="entry name" value="Arg-tRNA-ligase"/>
</dbReference>
<dbReference type="FunFam" id="3.40.50.620:FF:000062">
    <property type="entry name" value="Arginine--tRNA ligase"/>
    <property type="match status" value="1"/>
</dbReference>
<name>A0A381UKF1_9ZZZZ</name>
<dbReference type="EMBL" id="UINC01006535">
    <property type="protein sequence ID" value="SVA28118.1"/>
    <property type="molecule type" value="Genomic_DNA"/>
</dbReference>
<evidence type="ECO:0000256" key="4">
    <source>
        <dbReference type="ARBA" id="ARBA00012837"/>
    </source>
</evidence>
<dbReference type="PRINTS" id="PR01038">
    <property type="entry name" value="TRNASYNTHARG"/>
</dbReference>
<dbReference type="CDD" id="cd07956">
    <property type="entry name" value="Anticodon_Ia_Arg"/>
    <property type="match status" value="1"/>
</dbReference>
<protein>
    <recommendedName>
        <fullName evidence="4">arginine--tRNA ligase</fullName>
        <ecNumber evidence="4">6.1.1.19</ecNumber>
    </recommendedName>
</protein>
<evidence type="ECO:0000313" key="14">
    <source>
        <dbReference type="EMBL" id="SVA28118.1"/>
    </source>
</evidence>
<dbReference type="InterPro" id="IPR001412">
    <property type="entry name" value="aa-tRNA-synth_I_CS"/>
</dbReference>
<gene>
    <name evidence="14" type="ORF">METZ01_LOCUS80972</name>
</gene>
<dbReference type="InterPro" id="IPR009080">
    <property type="entry name" value="tRNAsynth_Ia_anticodon-bd"/>
</dbReference>
<dbReference type="SMART" id="SM00836">
    <property type="entry name" value="DALR_1"/>
    <property type="match status" value="1"/>
</dbReference>
<feature type="domain" description="DALR anticodon binding" evidence="12">
    <location>
        <begin position="429"/>
        <end position="547"/>
    </location>
</feature>
<dbReference type="EC" id="6.1.1.19" evidence="4"/>
<keyword evidence="5" id="KW-0963">Cytoplasm</keyword>
<comment type="catalytic activity">
    <reaction evidence="11">
        <text>tRNA(Arg) + L-arginine + ATP = L-arginyl-tRNA(Arg) + AMP + diphosphate</text>
        <dbReference type="Rhea" id="RHEA:20301"/>
        <dbReference type="Rhea" id="RHEA-COMP:9658"/>
        <dbReference type="Rhea" id="RHEA-COMP:9673"/>
        <dbReference type="ChEBI" id="CHEBI:30616"/>
        <dbReference type="ChEBI" id="CHEBI:32682"/>
        <dbReference type="ChEBI" id="CHEBI:33019"/>
        <dbReference type="ChEBI" id="CHEBI:78442"/>
        <dbReference type="ChEBI" id="CHEBI:78513"/>
        <dbReference type="ChEBI" id="CHEBI:456215"/>
        <dbReference type="EC" id="6.1.1.19"/>
    </reaction>
</comment>
<dbReference type="Gene3D" id="1.10.730.10">
    <property type="entry name" value="Isoleucyl-tRNA Synthetase, Domain 1"/>
    <property type="match status" value="1"/>
</dbReference>
<evidence type="ECO:0000256" key="3">
    <source>
        <dbReference type="ARBA" id="ARBA00011245"/>
    </source>
</evidence>